<protein>
    <recommendedName>
        <fullName evidence="1">Helicase Helix-turn-helix domain-containing protein</fullName>
    </recommendedName>
</protein>
<dbReference type="Proteomes" id="UP000466388">
    <property type="component" value="Unassembled WGS sequence"/>
</dbReference>
<comment type="caution">
    <text evidence="2">The sequence shown here is derived from an EMBL/GenBank/DDBJ whole genome shotgun (WGS) entry which is preliminary data.</text>
</comment>
<proteinExistence type="predicted"/>
<evidence type="ECO:0000313" key="3">
    <source>
        <dbReference type="Proteomes" id="UP000466388"/>
    </source>
</evidence>
<reference evidence="2 3" key="1">
    <citation type="submission" date="2019-11" db="EMBL/GenBank/DDBJ databases">
        <title>Lactobacillus sp. nov. CRM56-3, isolated from fermented tea leaves.</title>
        <authorList>
            <person name="Phuengjayaem S."/>
            <person name="Tanasupawat S."/>
        </authorList>
    </citation>
    <scope>NUCLEOTIDE SEQUENCE [LARGE SCALE GENOMIC DNA]</scope>
    <source>
        <strain evidence="2 3">CRM56-3</strain>
    </source>
</reference>
<dbReference type="Pfam" id="PF14493">
    <property type="entry name" value="HTH_40"/>
    <property type="match status" value="1"/>
</dbReference>
<gene>
    <name evidence="2" type="ORF">GM612_00875</name>
</gene>
<dbReference type="InterPro" id="IPR029491">
    <property type="entry name" value="Helicase_HTH"/>
</dbReference>
<organism evidence="2 3">
    <name type="scientific">Secundilactobacillus folii</name>
    <dbReference type="NCBI Taxonomy" id="2678357"/>
    <lineage>
        <taxon>Bacteria</taxon>
        <taxon>Bacillati</taxon>
        <taxon>Bacillota</taxon>
        <taxon>Bacilli</taxon>
        <taxon>Lactobacillales</taxon>
        <taxon>Lactobacillaceae</taxon>
        <taxon>Secundilactobacillus</taxon>
    </lineage>
</organism>
<feature type="domain" description="Helicase Helix-turn-helix" evidence="1">
    <location>
        <begin position="260"/>
        <end position="327"/>
    </location>
</feature>
<keyword evidence="3" id="KW-1185">Reference proteome</keyword>
<evidence type="ECO:0000313" key="2">
    <source>
        <dbReference type="EMBL" id="MTV81205.1"/>
    </source>
</evidence>
<evidence type="ECO:0000259" key="1">
    <source>
        <dbReference type="Pfam" id="PF14493"/>
    </source>
</evidence>
<sequence>MVCKRTLMVGEETMDAAELIGYLSPTKPRRLRVIENILIGKRTVSTLYWGMRYHQLAWLGYDKQLTRQTMDGHVERLVHDGLLSVTDTNAVLTKKGAERQQVLRQTRYQPKALPVRLTVDLDTFWQRFLLATQVVSEQSYQTRKYYPLQVAWPVKQMIKKWYQQFYSADLSAEFNAVLTRFLKQLAVREATFFSRLLVGHDRPGETLLQLAQQNGLSSSEAHLMLTDLACQFVHFLRAQSDSSVKALLAGLSRQPISESALNTLNRFQAGQALEEIGHQRRLKVSTVKEHLLEAAIMLPVDQFPYEKLLTPQLQNELSDQFATQNLDDWQFNQLSNTQVAFWQFRLFEILRSKQTDDQQ</sequence>
<dbReference type="EMBL" id="WNJO01000001">
    <property type="protein sequence ID" value="MTV81205.1"/>
    <property type="molecule type" value="Genomic_DNA"/>
</dbReference>
<name>A0A7X2XUA0_9LACO</name>
<dbReference type="AlphaFoldDB" id="A0A7X2XUA0"/>
<accession>A0A7X2XUA0</accession>